<proteinExistence type="predicted"/>
<dbReference type="EMBL" id="AFRT01001534">
    <property type="protein sequence ID" value="ELU40024.1"/>
    <property type="molecule type" value="Genomic_DNA"/>
</dbReference>
<organism evidence="1 2">
    <name type="scientific">Thanatephorus cucumeris (strain AG1-IA)</name>
    <name type="common">Rice sheath blight fungus</name>
    <name type="synonym">Rhizoctonia solani</name>
    <dbReference type="NCBI Taxonomy" id="983506"/>
    <lineage>
        <taxon>Eukaryota</taxon>
        <taxon>Fungi</taxon>
        <taxon>Dikarya</taxon>
        <taxon>Basidiomycota</taxon>
        <taxon>Agaricomycotina</taxon>
        <taxon>Agaricomycetes</taxon>
        <taxon>Cantharellales</taxon>
        <taxon>Ceratobasidiaceae</taxon>
        <taxon>Rhizoctonia</taxon>
        <taxon>Rhizoctonia solani AG-1</taxon>
    </lineage>
</organism>
<evidence type="ECO:0000313" key="2">
    <source>
        <dbReference type="Proteomes" id="UP000011668"/>
    </source>
</evidence>
<gene>
    <name evidence="1" type="ORF">AG1IA_05936</name>
</gene>
<dbReference type="Proteomes" id="UP000011668">
    <property type="component" value="Unassembled WGS sequence"/>
</dbReference>
<name>L8WUJ3_THACA</name>
<dbReference type="AlphaFoldDB" id="L8WUJ3"/>
<sequence>MSRLVELCRTDSIDVGFDGFRCAIALETRTGLIEYFLSDSHFTPLSASVEDHWISWRG</sequence>
<reference evidence="1 2" key="1">
    <citation type="journal article" date="2013" name="Nat. Commun.">
        <title>The evolution and pathogenic mechanisms of the rice sheath blight pathogen.</title>
        <authorList>
            <person name="Zheng A."/>
            <person name="Lin R."/>
            <person name="Xu L."/>
            <person name="Qin P."/>
            <person name="Tang C."/>
            <person name="Ai P."/>
            <person name="Zhang D."/>
            <person name="Liu Y."/>
            <person name="Sun Z."/>
            <person name="Feng H."/>
            <person name="Wang Y."/>
            <person name="Chen Y."/>
            <person name="Liang X."/>
            <person name="Fu R."/>
            <person name="Li Q."/>
            <person name="Zhang J."/>
            <person name="Yu X."/>
            <person name="Xie Z."/>
            <person name="Ding L."/>
            <person name="Guan P."/>
            <person name="Tang J."/>
            <person name="Liang Y."/>
            <person name="Wang S."/>
            <person name="Deng Q."/>
            <person name="Li S."/>
            <person name="Zhu J."/>
            <person name="Wang L."/>
            <person name="Liu H."/>
            <person name="Li P."/>
        </authorList>
    </citation>
    <scope>NUCLEOTIDE SEQUENCE [LARGE SCALE GENOMIC DNA]</scope>
    <source>
        <strain evidence="2">AG-1 IA</strain>
    </source>
</reference>
<keyword evidence="2" id="KW-1185">Reference proteome</keyword>
<evidence type="ECO:0000313" key="1">
    <source>
        <dbReference type="EMBL" id="ELU40024.1"/>
    </source>
</evidence>
<comment type="caution">
    <text evidence="1">The sequence shown here is derived from an EMBL/GenBank/DDBJ whole genome shotgun (WGS) entry which is preliminary data.</text>
</comment>
<accession>L8WUJ3</accession>
<protein>
    <submittedName>
        <fullName evidence="1">Uncharacterized protein</fullName>
    </submittedName>
</protein>
<dbReference type="HOGENOM" id="CLU_2980700_0_0_1"/>